<keyword evidence="4" id="KW-1185">Reference proteome</keyword>
<dbReference type="Gene3D" id="3.40.50.410">
    <property type="entry name" value="von Willebrand factor, type A domain"/>
    <property type="match status" value="1"/>
</dbReference>
<feature type="compositionally biased region" description="Acidic residues" evidence="1">
    <location>
        <begin position="704"/>
        <end position="727"/>
    </location>
</feature>
<comment type="caution">
    <text evidence="3">The sequence shown here is derived from an EMBL/GenBank/DDBJ whole genome shotgun (WGS) entry which is preliminary data.</text>
</comment>
<dbReference type="InterPro" id="IPR036465">
    <property type="entry name" value="vWFA_dom_sf"/>
</dbReference>
<feature type="domain" description="VWFA" evidence="2">
    <location>
        <begin position="394"/>
        <end position="556"/>
    </location>
</feature>
<dbReference type="AlphaFoldDB" id="A0AAN6NYX6"/>
<reference evidence="3" key="2">
    <citation type="submission" date="2023-06" db="EMBL/GenBank/DDBJ databases">
        <authorList>
            <consortium name="Lawrence Berkeley National Laboratory"/>
            <person name="Mondo S.J."/>
            <person name="Hensen N."/>
            <person name="Bonometti L."/>
            <person name="Westerberg I."/>
            <person name="Brannstrom I.O."/>
            <person name="Guillou S."/>
            <person name="Cros-Aarteil S."/>
            <person name="Calhoun S."/>
            <person name="Haridas S."/>
            <person name="Kuo A."/>
            <person name="Pangilinan J."/>
            <person name="Riley R."/>
            <person name="Labutti K."/>
            <person name="Andreopoulos B."/>
            <person name="Lipzen A."/>
            <person name="Chen C."/>
            <person name="Yanf M."/>
            <person name="Daum C."/>
            <person name="Ng V."/>
            <person name="Clum A."/>
            <person name="Steindorff A."/>
            <person name="Ohm R."/>
            <person name="Martin F."/>
            <person name="Silar P."/>
            <person name="Natvig D."/>
            <person name="Lalanne C."/>
            <person name="Gautier V."/>
            <person name="Ament-Velasquez S.L."/>
            <person name="Kruys A."/>
            <person name="Hutchinson M.I."/>
            <person name="Powell A.J."/>
            <person name="Barry K."/>
            <person name="Miller A.N."/>
            <person name="Grigoriev I.V."/>
            <person name="Debuchy R."/>
            <person name="Gladieux P."/>
            <person name="Thoren M.H."/>
            <person name="Johannesson H."/>
        </authorList>
    </citation>
    <scope>NUCLEOTIDE SEQUENCE</scope>
    <source>
        <strain evidence="3">CBS 626.80</strain>
    </source>
</reference>
<gene>
    <name evidence="3" type="ORF">QBC32DRAFT_397891</name>
</gene>
<protein>
    <recommendedName>
        <fullName evidence="2">VWFA domain-containing protein</fullName>
    </recommendedName>
</protein>
<evidence type="ECO:0000313" key="3">
    <source>
        <dbReference type="EMBL" id="KAK3952452.1"/>
    </source>
</evidence>
<organism evidence="3 4">
    <name type="scientific">Pseudoneurospora amorphoporcata</name>
    <dbReference type="NCBI Taxonomy" id="241081"/>
    <lineage>
        <taxon>Eukaryota</taxon>
        <taxon>Fungi</taxon>
        <taxon>Dikarya</taxon>
        <taxon>Ascomycota</taxon>
        <taxon>Pezizomycotina</taxon>
        <taxon>Sordariomycetes</taxon>
        <taxon>Sordariomycetidae</taxon>
        <taxon>Sordariales</taxon>
        <taxon>Sordariaceae</taxon>
        <taxon>Pseudoneurospora</taxon>
    </lineage>
</organism>
<reference evidence="3" key="1">
    <citation type="journal article" date="2023" name="Mol. Phylogenet. Evol.">
        <title>Genome-scale phylogeny and comparative genomics of the fungal order Sordariales.</title>
        <authorList>
            <person name="Hensen N."/>
            <person name="Bonometti L."/>
            <person name="Westerberg I."/>
            <person name="Brannstrom I.O."/>
            <person name="Guillou S."/>
            <person name="Cros-Aarteil S."/>
            <person name="Calhoun S."/>
            <person name="Haridas S."/>
            <person name="Kuo A."/>
            <person name="Mondo S."/>
            <person name="Pangilinan J."/>
            <person name="Riley R."/>
            <person name="LaButti K."/>
            <person name="Andreopoulos B."/>
            <person name="Lipzen A."/>
            <person name="Chen C."/>
            <person name="Yan M."/>
            <person name="Daum C."/>
            <person name="Ng V."/>
            <person name="Clum A."/>
            <person name="Steindorff A."/>
            <person name="Ohm R.A."/>
            <person name="Martin F."/>
            <person name="Silar P."/>
            <person name="Natvig D.O."/>
            <person name="Lalanne C."/>
            <person name="Gautier V."/>
            <person name="Ament-Velasquez S.L."/>
            <person name="Kruys A."/>
            <person name="Hutchinson M.I."/>
            <person name="Powell A.J."/>
            <person name="Barry K."/>
            <person name="Miller A.N."/>
            <person name="Grigoriev I.V."/>
            <person name="Debuchy R."/>
            <person name="Gladieux P."/>
            <person name="Hiltunen Thoren M."/>
            <person name="Johannesson H."/>
        </authorList>
    </citation>
    <scope>NUCLEOTIDE SEQUENCE</scope>
    <source>
        <strain evidence="3">CBS 626.80</strain>
    </source>
</reference>
<evidence type="ECO:0000259" key="2">
    <source>
        <dbReference type="PROSITE" id="PS50234"/>
    </source>
</evidence>
<dbReference type="Proteomes" id="UP001303222">
    <property type="component" value="Unassembled WGS sequence"/>
</dbReference>
<dbReference type="InterPro" id="IPR002035">
    <property type="entry name" value="VWF_A"/>
</dbReference>
<dbReference type="SUPFAM" id="SSF53300">
    <property type="entry name" value="vWA-like"/>
    <property type="match status" value="1"/>
</dbReference>
<evidence type="ECO:0000256" key="1">
    <source>
        <dbReference type="SAM" id="MobiDB-lite"/>
    </source>
</evidence>
<dbReference type="EMBL" id="MU859123">
    <property type="protein sequence ID" value="KAK3952452.1"/>
    <property type="molecule type" value="Genomic_DNA"/>
</dbReference>
<accession>A0AAN6NYX6</accession>
<name>A0AAN6NYX6_9PEZI</name>
<evidence type="ECO:0000313" key="4">
    <source>
        <dbReference type="Proteomes" id="UP001303222"/>
    </source>
</evidence>
<proteinExistence type="predicted"/>
<feature type="region of interest" description="Disordered" evidence="1">
    <location>
        <begin position="883"/>
        <end position="908"/>
    </location>
</feature>
<feature type="region of interest" description="Disordered" evidence="1">
    <location>
        <begin position="699"/>
        <end position="733"/>
    </location>
</feature>
<sequence>MLGLLRRPKSAANALATTFLSLAILPTCVYSFGTINEPIVLGQHNEHEMITRLAFQCLGADTGAIINVKSDGICFEPRSLDQLAGTHFDVQGFPIPGGGTNGAVGAPDTLDPVPEGPEAHCDDADFIDIPGYPRTREQATQALQTCVDHIRGRFKQAWKSAADLIELDEEVTNEEGSAHLQKKGQLRIRRDMVDLSPFAGGDCRFAFSPLHINTFARAKCVTIEALGRALHGIQDFYAHSNWADEHDGSQPISVANPPGLGRNDTAPFLNLRAQGEIPRELVPRNLSTGCFVVPDATPGRSNCEGRVSHHTINKDHGVVYLDGTFGEIGPGTPRTEKASEENFKRAVMAAVEDSRNAWKSLREELRERYGAEKGDLMICALVRDHPVRDCIPRSVAVVIDLSTQARQNGVLQLERRVAMSLAFKMETSSGLHNMMTVVEFAESARVVYPMESPAYLNLEGTHWTNGTTRPFNENIHHPPNTATRLPAHMTAPIHDGKADIGDGLSMAIDEILRAKPDGEHTERGAVLLLTAGVEEEDDVHEVLQQIERASGEGIRVHYGCINPPLLPLQSFAHNSTSTECIPGNGVISSVLKTGGTFSFLSSNHGEQTAKDYIDFVTNRGLTVTDGSGAGDTDEGEPLPIPVTTGMAIADILSAEFQKKIFSYSAKAGERLDFTILDRSHASAEAPGGCLNMTLLDLKSLSDPEHDDDDDVTNTDTEEEAPDNEPEIEPPSLKYCTHDPPRAHHLAYYAKEDIDIALLVQHDEISERKHLLRVIFDDVGGTSQDGDEQKQKPLHFQEPQSPVGLGEIIFSLELTTEMLGTDHITLPFCPTLGGVSEHDAEGRRVPLGGTTFSGPLSGIVGGNETEEYDGDECECLVYRKDGDGEGGREATTVTRGRHGAAGGAGDPTGNSATIFSTAVFDARHGEEVDVCLFGERCRARR</sequence>
<dbReference type="PROSITE" id="PS50234">
    <property type="entry name" value="VWFA"/>
    <property type="match status" value="1"/>
</dbReference>